<reference evidence="3" key="1">
    <citation type="submission" date="2017-12" db="EMBL/GenBank/DDBJ databases">
        <title>Draft genome sequence of Telmatospirillum siberiense 26-4b1T, an acidotolerant peatland alphaproteobacterium potentially involved in sulfur cycling.</title>
        <authorList>
            <person name="Hausmann B."/>
            <person name="Pjevac P."/>
            <person name="Schreck K."/>
            <person name="Herbold C.W."/>
            <person name="Daims H."/>
            <person name="Wagner M."/>
            <person name="Pester M."/>
            <person name="Loy A."/>
        </authorList>
    </citation>
    <scope>NUCLEOTIDE SEQUENCE [LARGE SCALE GENOMIC DNA]</scope>
    <source>
        <strain evidence="3">26-4b1</strain>
    </source>
</reference>
<name>A0A2N3PR88_9PROT</name>
<protein>
    <recommendedName>
        <fullName evidence="1">Transcriptional regulator-like domain-containing protein</fullName>
    </recommendedName>
</protein>
<dbReference type="InterPro" id="IPR045465">
    <property type="entry name" value="Trans_reg_dom"/>
</dbReference>
<dbReference type="AlphaFoldDB" id="A0A2N3PR88"/>
<dbReference type="Pfam" id="PF20109">
    <property type="entry name" value="Trans_reg_dom"/>
    <property type="match status" value="1"/>
</dbReference>
<evidence type="ECO:0000259" key="1">
    <source>
        <dbReference type="Pfam" id="PF20109"/>
    </source>
</evidence>
<keyword evidence="3" id="KW-1185">Reference proteome</keyword>
<evidence type="ECO:0000313" key="2">
    <source>
        <dbReference type="EMBL" id="PKU22930.1"/>
    </source>
</evidence>
<accession>A0A2N3PR88</accession>
<evidence type="ECO:0000313" key="3">
    <source>
        <dbReference type="Proteomes" id="UP000233293"/>
    </source>
</evidence>
<dbReference type="Proteomes" id="UP000233293">
    <property type="component" value="Unassembled WGS sequence"/>
</dbReference>
<sequence>MPTPFWTSKETLDRLNGLDRPGFAMEFLRRNPEYRNDCIRVLNRAGQGKADAITARSDFARRWGVRFCP</sequence>
<organism evidence="2 3">
    <name type="scientific">Telmatospirillum siberiense</name>
    <dbReference type="NCBI Taxonomy" id="382514"/>
    <lineage>
        <taxon>Bacteria</taxon>
        <taxon>Pseudomonadati</taxon>
        <taxon>Pseudomonadota</taxon>
        <taxon>Alphaproteobacteria</taxon>
        <taxon>Rhodospirillales</taxon>
        <taxon>Rhodospirillaceae</taxon>
        <taxon>Telmatospirillum</taxon>
    </lineage>
</organism>
<gene>
    <name evidence="2" type="ORF">CWS72_18935</name>
</gene>
<dbReference type="EMBL" id="PIUM01000025">
    <property type="protein sequence ID" value="PKU22930.1"/>
    <property type="molecule type" value="Genomic_DNA"/>
</dbReference>
<comment type="caution">
    <text evidence="2">The sequence shown here is derived from an EMBL/GenBank/DDBJ whole genome shotgun (WGS) entry which is preliminary data.</text>
</comment>
<proteinExistence type="predicted"/>
<feature type="domain" description="Transcriptional regulator-like" evidence="1">
    <location>
        <begin position="6"/>
        <end position="67"/>
    </location>
</feature>